<name>A0A6H0Y6S4_9PEZI</name>
<protein>
    <submittedName>
        <fullName evidence="2">Uncharacterized protein</fullName>
    </submittedName>
</protein>
<reference evidence="2 3" key="1">
    <citation type="journal article" date="2016" name="Sci. Rep.">
        <title>Peltaster fructicola genome reveals evolution from an invasive phytopathogen to an ectophytic parasite.</title>
        <authorList>
            <person name="Xu C."/>
            <person name="Chen H."/>
            <person name="Gleason M.L."/>
            <person name="Xu J.R."/>
            <person name="Liu H."/>
            <person name="Zhang R."/>
            <person name="Sun G."/>
        </authorList>
    </citation>
    <scope>NUCLEOTIDE SEQUENCE [LARGE SCALE GENOMIC DNA]</scope>
    <source>
        <strain evidence="2 3">LNHT1506</strain>
    </source>
</reference>
<dbReference type="AlphaFoldDB" id="A0A6H0Y6S4"/>
<proteinExistence type="predicted"/>
<feature type="compositionally biased region" description="Low complexity" evidence="1">
    <location>
        <begin position="30"/>
        <end position="53"/>
    </location>
</feature>
<feature type="region of interest" description="Disordered" evidence="1">
    <location>
        <begin position="20"/>
        <end position="53"/>
    </location>
</feature>
<organism evidence="2 3">
    <name type="scientific">Peltaster fructicola</name>
    <dbReference type="NCBI Taxonomy" id="286661"/>
    <lineage>
        <taxon>Eukaryota</taxon>
        <taxon>Fungi</taxon>
        <taxon>Dikarya</taxon>
        <taxon>Ascomycota</taxon>
        <taxon>Pezizomycotina</taxon>
        <taxon>Dothideomycetes</taxon>
        <taxon>Dothideomycetes incertae sedis</taxon>
        <taxon>Peltaster</taxon>
    </lineage>
</organism>
<dbReference type="EMBL" id="CP051143">
    <property type="protein sequence ID" value="QIX02541.1"/>
    <property type="molecule type" value="Genomic_DNA"/>
</dbReference>
<sequence>MFPAEFLNASYLEEQAAARQQREAAKMQNTLSVPATSTSTPATTRPTTPANATIQSKPLGLLTNIFQGLVKATTFDPQELQCKSTSSSPGCEKSELEALIAERKRDADICSLRPW</sequence>
<keyword evidence="3" id="KW-1185">Reference proteome</keyword>
<gene>
    <name evidence="2" type="ORF">AMS68_008058</name>
</gene>
<evidence type="ECO:0000313" key="3">
    <source>
        <dbReference type="Proteomes" id="UP000503462"/>
    </source>
</evidence>
<accession>A0A6H0Y6S4</accession>
<evidence type="ECO:0000313" key="2">
    <source>
        <dbReference type="EMBL" id="QIX02541.1"/>
    </source>
</evidence>
<dbReference type="OrthoDB" id="3646161at2759"/>
<evidence type="ECO:0000256" key="1">
    <source>
        <dbReference type="SAM" id="MobiDB-lite"/>
    </source>
</evidence>
<dbReference type="Proteomes" id="UP000503462">
    <property type="component" value="Chromosome 5"/>
</dbReference>